<dbReference type="PRINTS" id="PR00111">
    <property type="entry name" value="ABHYDROLASE"/>
</dbReference>
<dbReference type="PANTHER" id="PTHR43798">
    <property type="entry name" value="MONOACYLGLYCEROL LIPASE"/>
    <property type="match status" value="1"/>
</dbReference>
<dbReference type="GO" id="GO:0016020">
    <property type="term" value="C:membrane"/>
    <property type="evidence" value="ECO:0007669"/>
    <property type="project" value="TreeGrafter"/>
</dbReference>
<evidence type="ECO:0000313" key="2">
    <source>
        <dbReference type="EMBL" id="SMC36109.1"/>
    </source>
</evidence>
<name>A0A1W1YIW1_9BURK</name>
<dbReference type="InterPro" id="IPR000639">
    <property type="entry name" value="Epox_hydrolase-like"/>
</dbReference>
<dbReference type="PANTHER" id="PTHR43798:SF33">
    <property type="entry name" value="HYDROLASE, PUTATIVE (AFU_ORTHOLOGUE AFUA_2G14860)-RELATED"/>
    <property type="match status" value="1"/>
</dbReference>
<dbReference type="STRING" id="1938817.SAMN06296008_103101"/>
<sequence length="297" mass="33643">MSSYSNALDQFFEYQGTHGAIKIAYRIEGSGPPLLLLHGFPQTKTIWNKIIPLLKNRFTLIRPDLRGYGLSSKPAGFIDHANYSKREMAKDMVALMHHLGFSKFGLVGHDRGGRVAHRLVTDHPDLVHKLMVLDISPTYAMYANTTQKFATGYWHWFFLIQPYPIPETLIGNNVEFLLPRMMGAKAGSTNTFEPEAFAEYVHFMKDPAGLHAMCEDYRAASTIDLVHDQEFRDSGQQLTIPLRVLWGEKGIVHQCFTPVSDWQVLFQEVTGKTVPSGHYIPEEIPEILATEISAFFN</sequence>
<gene>
    <name evidence="2" type="ORF">SAMN06296008_103101</name>
</gene>
<dbReference type="AlphaFoldDB" id="A0A1W1YIW1"/>
<reference evidence="2 3" key="1">
    <citation type="submission" date="2017-04" db="EMBL/GenBank/DDBJ databases">
        <authorList>
            <person name="Afonso C.L."/>
            <person name="Miller P.J."/>
            <person name="Scott M.A."/>
            <person name="Spackman E."/>
            <person name="Goraichik I."/>
            <person name="Dimitrov K.M."/>
            <person name="Suarez D.L."/>
            <person name="Swayne D.E."/>
        </authorList>
    </citation>
    <scope>NUCLEOTIDE SEQUENCE [LARGE SCALE GENOMIC DNA]</scope>
    <source>
        <strain evidence="2 3">VK13</strain>
    </source>
</reference>
<dbReference type="InterPro" id="IPR000073">
    <property type="entry name" value="AB_hydrolase_1"/>
</dbReference>
<dbReference type="EMBL" id="FWXJ01000003">
    <property type="protein sequence ID" value="SMC36109.1"/>
    <property type="molecule type" value="Genomic_DNA"/>
</dbReference>
<dbReference type="RefSeq" id="WP_084282824.1">
    <property type="nucleotide sequence ID" value="NZ_FWXJ01000003.1"/>
</dbReference>
<organism evidence="2 3">
    <name type="scientific">Polynucleobacter kasalickyi</name>
    <dbReference type="NCBI Taxonomy" id="1938817"/>
    <lineage>
        <taxon>Bacteria</taxon>
        <taxon>Pseudomonadati</taxon>
        <taxon>Pseudomonadota</taxon>
        <taxon>Betaproteobacteria</taxon>
        <taxon>Burkholderiales</taxon>
        <taxon>Burkholderiaceae</taxon>
        <taxon>Polynucleobacter</taxon>
    </lineage>
</organism>
<dbReference type="Gene3D" id="3.40.50.1820">
    <property type="entry name" value="alpha/beta hydrolase"/>
    <property type="match status" value="1"/>
</dbReference>
<dbReference type="OrthoDB" id="9780765at2"/>
<evidence type="ECO:0000259" key="1">
    <source>
        <dbReference type="Pfam" id="PF00561"/>
    </source>
</evidence>
<dbReference type="Pfam" id="PF00561">
    <property type="entry name" value="Abhydrolase_1"/>
    <property type="match status" value="1"/>
</dbReference>
<dbReference type="PRINTS" id="PR00412">
    <property type="entry name" value="EPOXHYDRLASE"/>
</dbReference>
<keyword evidence="3" id="KW-1185">Reference proteome</keyword>
<dbReference type="SUPFAM" id="SSF53474">
    <property type="entry name" value="alpha/beta-Hydrolases"/>
    <property type="match status" value="1"/>
</dbReference>
<dbReference type="Proteomes" id="UP000192708">
    <property type="component" value="Unassembled WGS sequence"/>
</dbReference>
<dbReference type="InterPro" id="IPR029058">
    <property type="entry name" value="AB_hydrolase_fold"/>
</dbReference>
<proteinExistence type="predicted"/>
<evidence type="ECO:0000313" key="3">
    <source>
        <dbReference type="Proteomes" id="UP000192708"/>
    </source>
</evidence>
<protein>
    <submittedName>
        <fullName evidence="2">Haloacetate dehalogenase</fullName>
    </submittedName>
</protein>
<dbReference type="InterPro" id="IPR050266">
    <property type="entry name" value="AB_hydrolase_sf"/>
</dbReference>
<feature type="domain" description="AB hydrolase-1" evidence="1">
    <location>
        <begin position="32"/>
        <end position="174"/>
    </location>
</feature>
<accession>A0A1W1YIW1</accession>
<dbReference type="GO" id="GO:0003824">
    <property type="term" value="F:catalytic activity"/>
    <property type="evidence" value="ECO:0007669"/>
    <property type="project" value="InterPro"/>
</dbReference>